<feature type="non-terminal residue" evidence="3">
    <location>
        <position position="1"/>
    </location>
</feature>
<evidence type="ECO:0000313" key="4">
    <source>
        <dbReference type="Proteomes" id="UP000573793"/>
    </source>
</evidence>
<gene>
    <name evidence="3" type="primary">Nphs1</name>
    <name evidence="3" type="ORF">LOXLEU_R15553</name>
</gene>
<dbReference type="CDD" id="cd00063">
    <property type="entry name" value="FN3"/>
    <property type="match status" value="1"/>
</dbReference>
<dbReference type="InterPro" id="IPR013783">
    <property type="entry name" value="Ig-like_fold"/>
</dbReference>
<evidence type="ECO:0000313" key="3">
    <source>
        <dbReference type="EMBL" id="NXH08968.1"/>
    </source>
</evidence>
<dbReference type="Pfam" id="PF00041">
    <property type="entry name" value="fn3"/>
    <property type="match status" value="1"/>
</dbReference>
<proteinExistence type="predicted"/>
<sequence>HWEHWARTGRSPGGHWCLTGPVPSPDRPDPPRALRLSGLSGTSLSLAWEPGWDGGLPQHFLLRADGPDAPPPPAALVTSGFSLTLGGLRPDTPYDVTVFARNARGDSAPVRLRAVTSAVPEAPPPQWEEPAAPPGGAEDP</sequence>
<feature type="region of interest" description="Disordered" evidence="1">
    <location>
        <begin position="117"/>
        <end position="140"/>
    </location>
</feature>
<dbReference type="EMBL" id="VWZM01017358">
    <property type="protein sequence ID" value="NXH08968.1"/>
    <property type="molecule type" value="Genomic_DNA"/>
</dbReference>
<dbReference type="Gene3D" id="2.60.40.10">
    <property type="entry name" value="Immunoglobulins"/>
    <property type="match status" value="1"/>
</dbReference>
<feature type="domain" description="Fibronectin type-III" evidence="2">
    <location>
        <begin position="30"/>
        <end position="122"/>
    </location>
</feature>
<feature type="non-terminal residue" evidence="3">
    <location>
        <position position="140"/>
    </location>
</feature>
<evidence type="ECO:0000259" key="2">
    <source>
        <dbReference type="PROSITE" id="PS50853"/>
    </source>
</evidence>
<dbReference type="SMART" id="SM00060">
    <property type="entry name" value="FN3"/>
    <property type="match status" value="1"/>
</dbReference>
<evidence type="ECO:0000256" key="1">
    <source>
        <dbReference type="SAM" id="MobiDB-lite"/>
    </source>
</evidence>
<organism evidence="3 4">
    <name type="scientific">Loxia leucoptera</name>
    <name type="common">White-winged crossbill</name>
    <dbReference type="NCBI Taxonomy" id="96539"/>
    <lineage>
        <taxon>Eukaryota</taxon>
        <taxon>Metazoa</taxon>
        <taxon>Chordata</taxon>
        <taxon>Craniata</taxon>
        <taxon>Vertebrata</taxon>
        <taxon>Euteleostomi</taxon>
        <taxon>Archelosauria</taxon>
        <taxon>Archosauria</taxon>
        <taxon>Dinosauria</taxon>
        <taxon>Saurischia</taxon>
        <taxon>Theropoda</taxon>
        <taxon>Coelurosauria</taxon>
        <taxon>Aves</taxon>
        <taxon>Neognathae</taxon>
        <taxon>Neoaves</taxon>
        <taxon>Telluraves</taxon>
        <taxon>Australaves</taxon>
        <taxon>Passeriformes</taxon>
        <taxon>Passeroidea</taxon>
        <taxon>Fringillidae</taxon>
        <taxon>Carduelinae</taxon>
        <taxon>Loxia</taxon>
    </lineage>
</organism>
<accession>A0A7K9H5G3</accession>
<dbReference type="InterPro" id="IPR036116">
    <property type="entry name" value="FN3_sf"/>
</dbReference>
<dbReference type="InterPro" id="IPR003961">
    <property type="entry name" value="FN3_dom"/>
</dbReference>
<reference evidence="3 4" key="1">
    <citation type="submission" date="2019-09" db="EMBL/GenBank/DDBJ databases">
        <title>Bird 10,000 Genomes (B10K) Project - Family phase.</title>
        <authorList>
            <person name="Zhang G."/>
        </authorList>
    </citation>
    <scope>NUCLEOTIDE SEQUENCE [LARGE SCALE GENOMIC DNA]</scope>
    <source>
        <strain evidence="3">B10K-DU-001-19</strain>
        <tissue evidence="3">Muscle</tissue>
    </source>
</reference>
<comment type="caution">
    <text evidence="3">The sequence shown here is derived from an EMBL/GenBank/DDBJ whole genome shotgun (WGS) entry which is preliminary data.</text>
</comment>
<dbReference type="SUPFAM" id="SSF49265">
    <property type="entry name" value="Fibronectin type III"/>
    <property type="match status" value="1"/>
</dbReference>
<feature type="region of interest" description="Disordered" evidence="1">
    <location>
        <begin position="13"/>
        <end position="32"/>
    </location>
</feature>
<dbReference type="PROSITE" id="PS50853">
    <property type="entry name" value="FN3"/>
    <property type="match status" value="1"/>
</dbReference>
<keyword evidence="4" id="KW-1185">Reference proteome</keyword>
<dbReference type="AlphaFoldDB" id="A0A7K9H5G3"/>
<protein>
    <submittedName>
        <fullName evidence="3">NPHN protein</fullName>
    </submittedName>
</protein>
<feature type="compositionally biased region" description="Pro residues" evidence="1">
    <location>
        <begin position="121"/>
        <end position="133"/>
    </location>
</feature>
<name>A0A7K9H5G3_LOXLE</name>
<dbReference type="Proteomes" id="UP000573793">
    <property type="component" value="Unassembled WGS sequence"/>
</dbReference>